<evidence type="ECO:0000313" key="2">
    <source>
        <dbReference type="EMBL" id="OBA25105.1"/>
    </source>
</evidence>
<dbReference type="Proteomes" id="UP000092321">
    <property type="component" value="Unassembled WGS sequence"/>
</dbReference>
<protein>
    <recommendedName>
        <fullName evidence="1">Vps72/YL1 C-terminal domain-containing protein</fullName>
    </recommendedName>
</protein>
<dbReference type="OrthoDB" id="49520at2759"/>
<dbReference type="AlphaFoldDB" id="A0A1B7T8Q6"/>
<evidence type="ECO:0000259" key="1">
    <source>
        <dbReference type="SMART" id="SM00993"/>
    </source>
</evidence>
<sequence length="130" mass="15618">MEKEDIFKHIATNSLKQKKIKSDQWLKKIAKNRHIPITRKWNKPVRQLLNSNTSNGKDIKNYYKIIPPYKGFYYPCMKLCDITGLPTVFTNAKMFGIRYYNSEVYEFIENYISAYDIEMYVKLREGTWEK</sequence>
<dbReference type="SMART" id="SM00993">
    <property type="entry name" value="YL1_C"/>
    <property type="match status" value="1"/>
</dbReference>
<evidence type="ECO:0000313" key="3">
    <source>
        <dbReference type="Proteomes" id="UP000092321"/>
    </source>
</evidence>
<gene>
    <name evidence="2" type="ORF">HANVADRAFT_54119</name>
</gene>
<organism evidence="2 3">
    <name type="scientific">Hanseniaspora valbyensis NRRL Y-1626</name>
    <dbReference type="NCBI Taxonomy" id="766949"/>
    <lineage>
        <taxon>Eukaryota</taxon>
        <taxon>Fungi</taxon>
        <taxon>Dikarya</taxon>
        <taxon>Ascomycota</taxon>
        <taxon>Saccharomycotina</taxon>
        <taxon>Saccharomycetes</taxon>
        <taxon>Saccharomycodales</taxon>
        <taxon>Saccharomycodaceae</taxon>
        <taxon>Hanseniaspora</taxon>
    </lineage>
</organism>
<accession>A0A1B7T8Q6</accession>
<comment type="caution">
    <text evidence="2">The sequence shown here is derived from an EMBL/GenBank/DDBJ whole genome shotgun (WGS) entry which is preliminary data.</text>
</comment>
<keyword evidence="3" id="KW-1185">Reference proteome</keyword>
<feature type="domain" description="Vps72/YL1 C-terminal" evidence="1">
    <location>
        <begin position="78"/>
        <end position="108"/>
    </location>
</feature>
<proteinExistence type="predicted"/>
<reference evidence="3" key="1">
    <citation type="journal article" date="2016" name="Proc. Natl. Acad. Sci. U.S.A.">
        <title>Comparative genomics of biotechnologically important yeasts.</title>
        <authorList>
            <person name="Riley R."/>
            <person name="Haridas S."/>
            <person name="Wolfe K.H."/>
            <person name="Lopes M.R."/>
            <person name="Hittinger C.T."/>
            <person name="Goeker M."/>
            <person name="Salamov A.A."/>
            <person name="Wisecaver J.H."/>
            <person name="Long T.M."/>
            <person name="Calvey C.H."/>
            <person name="Aerts A.L."/>
            <person name="Barry K.W."/>
            <person name="Choi C."/>
            <person name="Clum A."/>
            <person name="Coughlan A.Y."/>
            <person name="Deshpande S."/>
            <person name="Douglass A.P."/>
            <person name="Hanson S.J."/>
            <person name="Klenk H.-P."/>
            <person name="LaButti K.M."/>
            <person name="Lapidus A."/>
            <person name="Lindquist E.A."/>
            <person name="Lipzen A.M."/>
            <person name="Meier-Kolthoff J.P."/>
            <person name="Ohm R.A."/>
            <person name="Otillar R.P."/>
            <person name="Pangilinan J.L."/>
            <person name="Peng Y."/>
            <person name="Rokas A."/>
            <person name="Rosa C.A."/>
            <person name="Scheuner C."/>
            <person name="Sibirny A.A."/>
            <person name="Slot J.C."/>
            <person name="Stielow J.B."/>
            <person name="Sun H."/>
            <person name="Kurtzman C.P."/>
            <person name="Blackwell M."/>
            <person name="Grigoriev I.V."/>
            <person name="Jeffries T.W."/>
        </authorList>
    </citation>
    <scope>NUCLEOTIDE SEQUENCE [LARGE SCALE GENOMIC DNA]</scope>
    <source>
        <strain evidence="3">NRRL Y-1626</strain>
    </source>
</reference>
<dbReference type="InterPro" id="IPR013272">
    <property type="entry name" value="Vps72/YL1_C"/>
</dbReference>
<name>A0A1B7T8Q6_9ASCO</name>
<dbReference type="EMBL" id="LXPE01000240">
    <property type="protein sequence ID" value="OBA25105.1"/>
    <property type="molecule type" value="Genomic_DNA"/>
</dbReference>